<comment type="caution">
    <text evidence="2">The sequence shown here is derived from an EMBL/GenBank/DDBJ whole genome shotgun (WGS) entry which is preliminary data.</text>
</comment>
<name>A0A813JUD1_POLGL</name>
<evidence type="ECO:0000313" key="3">
    <source>
        <dbReference type="Proteomes" id="UP000626109"/>
    </source>
</evidence>
<gene>
    <name evidence="2" type="ORF">PGLA2088_LOCUS24131</name>
</gene>
<protein>
    <submittedName>
        <fullName evidence="2">Uncharacterized protein</fullName>
    </submittedName>
</protein>
<feature type="transmembrane region" description="Helical" evidence="1">
    <location>
        <begin position="27"/>
        <end position="47"/>
    </location>
</feature>
<dbReference type="EMBL" id="CAJNNW010026365">
    <property type="protein sequence ID" value="CAE8684805.1"/>
    <property type="molecule type" value="Genomic_DNA"/>
</dbReference>
<evidence type="ECO:0000313" key="2">
    <source>
        <dbReference type="EMBL" id="CAE8684805.1"/>
    </source>
</evidence>
<keyword evidence="1" id="KW-0472">Membrane</keyword>
<keyword evidence="1" id="KW-1133">Transmembrane helix</keyword>
<reference evidence="2" key="1">
    <citation type="submission" date="2021-02" db="EMBL/GenBank/DDBJ databases">
        <authorList>
            <person name="Dougan E. K."/>
            <person name="Rhodes N."/>
            <person name="Thang M."/>
            <person name="Chan C."/>
        </authorList>
    </citation>
    <scope>NUCLEOTIDE SEQUENCE</scope>
</reference>
<organism evidence="2 3">
    <name type="scientific">Polarella glacialis</name>
    <name type="common">Dinoflagellate</name>
    <dbReference type="NCBI Taxonomy" id="89957"/>
    <lineage>
        <taxon>Eukaryota</taxon>
        <taxon>Sar</taxon>
        <taxon>Alveolata</taxon>
        <taxon>Dinophyceae</taxon>
        <taxon>Suessiales</taxon>
        <taxon>Suessiaceae</taxon>
        <taxon>Polarella</taxon>
    </lineage>
</organism>
<dbReference type="Proteomes" id="UP000626109">
    <property type="component" value="Unassembled WGS sequence"/>
</dbReference>
<proteinExistence type="predicted"/>
<accession>A0A813JUD1</accession>
<dbReference type="AlphaFoldDB" id="A0A813JUD1"/>
<evidence type="ECO:0000256" key="1">
    <source>
        <dbReference type="SAM" id="Phobius"/>
    </source>
</evidence>
<keyword evidence="1" id="KW-0812">Transmembrane</keyword>
<sequence>MSNPSCCAHLYEVPMLDLMGCLDFHKIFTWIFIKKGPATMLLFLLVVSRAMPSQAVTGLKKRKSRHLGGEDRSISFVLLLFHESTYTWILRQAAGLKTVSAKLATRGTEK</sequence>